<reference evidence="9" key="1">
    <citation type="submission" date="2019-07" db="EMBL/GenBank/DDBJ databases">
        <title>Genomic Encyclopedia of Type Strains, Phase IV (KMG-IV): sequencing the most valuable type-strain genomes for metagenomic binning, comparative biology and taxonomic classification.</title>
        <authorList>
            <person name="Goeker M."/>
        </authorList>
    </citation>
    <scope>NUCLEOTIDE SEQUENCE</scope>
    <source>
        <strain evidence="9">DSM 44596</strain>
    </source>
</reference>
<comment type="caution">
    <text evidence="9">The sequence shown here is derived from an EMBL/GenBank/DDBJ whole genome shotgun (WGS) entry which is preliminary data.</text>
</comment>
<feature type="transmembrane region" description="Helical" evidence="7">
    <location>
        <begin position="106"/>
        <end position="129"/>
    </location>
</feature>
<organism evidence="9">
    <name type="scientific">Nocardia globerula</name>
    <dbReference type="NCBI Taxonomy" id="1818"/>
    <lineage>
        <taxon>Bacteria</taxon>
        <taxon>Bacillati</taxon>
        <taxon>Actinomycetota</taxon>
        <taxon>Actinomycetes</taxon>
        <taxon>Mycobacteriales</taxon>
        <taxon>Nocardiaceae</taxon>
        <taxon>Nocardia</taxon>
    </lineage>
</organism>
<proteinExistence type="inferred from homology"/>
<feature type="transmembrane region" description="Helical" evidence="7">
    <location>
        <begin position="135"/>
        <end position="154"/>
    </location>
</feature>
<dbReference type="Pfam" id="PF13727">
    <property type="entry name" value="CoA_binding_3"/>
    <property type="match status" value="1"/>
</dbReference>
<dbReference type="Pfam" id="PF02397">
    <property type="entry name" value="Bac_transf"/>
    <property type="match status" value="1"/>
</dbReference>
<feature type="domain" description="Bacterial sugar transferase" evidence="8">
    <location>
        <begin position="306"/>
        <end position="495"/>
    </location>
</feature>
<evidence type="ECO:0000259" key="8">
    <source>
        <dbReference type="Pfam" id="PF02397"/>
    </source>
</evidence>
<dbReference type="PANTHER" id="PTHR30576">
    <property type="entry name" value="COLANIC BIOSYNTHESIS UDP-GLUCOSE LIPID CARRIER TRANSFERASE"/>
    <property type="match status" value="1"/>
</dbReference>
<dbReference type="GO" id="GO:0016780">
    <property type="term" value="F:phosphotransferase activity, for other substituted phosphate groups"/>
    <property type="evidence" value="ECO:0007669"/>
    <property type="project" value="TreeGrafter"/>
</dbReference>
<sequence>MEWELPQLLEVETSTAPGGPPPTSSNSRKTFGQLIRTDPLSTIVSVSIDVLSATIAVALAWWWALTSVLVHPPMWCFALFVPLVVIVMGARSLYRRSLNRRFLDEFYGILSSGSIAAMLLLCALVLFGITDRPGAAVTKLWVCASILIPFGRLVRVVVQRRLQQNSHLVSPTLVIGSGQLTQHVITRMIAAPEHGMNPVGVLSHESPIRSDQGTEADQVPYLGAVDRLESVIAETQAERLVIAFTRVHGELLTGAVRIAHRHGLRVWVVPRMYEVIGSKSLIDHIGGMPLLSVPHTNPRGWQFRVKHISDRIVAGCILLVLSPLFLTLMLLVRWSSPGPIFFAQERVGRNGQIFGCLKFRSMRLPDPDHVTFVPKTGSAPGGVEGTDRRTRIGKLMRSTSMDELPQLLNVLRGDMSLVGPRPERPEFVTLFEAQIRRYGERHRVKAGVTGWAQVNGLRGQTSIADRAEWDNYYIENWSLWLDIKILMLTVLAVFKKAE</sequence>
<evidence type="ECO:0000256" key="5">
    <source>
        <dbReference type="ARBA" id="ARBA00022989"/>
    </source>
</evidence>
<keyword evidence="4 7" id="KW-0812">Transmembrane</keyword>
<dbReference type="GO" id="GO:0016020">
    <property type="term" value="C:membrane"/>
    <property type="evidence" value="ECO:0007669"/>
    <property type="project" value="UniProtKB-SubCell"/>
</dbReference>
<comment type="similarity">
    <text evidence="2">Belongs to the bacterial sugar transferase family.</text>
</comment>
<dbReference type="EMBL" id="VNIQ01000001">
    <property type="protein sequence ID" value="TYQ07667.1"/>
    <property type="molecule type" value="Genomic_DNA"/>
</dbReference>
<dbReference type="Gene3D" id="3.40.50.720">
    <property type="entry name" value="NAD(P)-binding Rossmann-like Domain"/>
    <property type="match status" value="1"/>
</dbReference>
<feature type="transmembrane region" description="Helical" evidence="7">
    <location>
        <begin position="312"/>
        <end position="332"/>
    </location>
</feature>
<dbReference type="AlphaFoldDB" id="A0A652YVK3"/>
<evidence type="ECO:0000256" key="6">
    <source>
        <dbReference type="ARBA" id="ARBA00023136"/>
    </source>
</evidence>
<evidence type="ECO:0000256" key="3">
    <source>
        <dbReference type="ARBA" id="ARBA00022679"/>
    </source>
</evidence>
<feature type="transmembrane region" description="Helical" evidence="7">
    <location>
        <begin position="43"/>
        <end position="64"/>
    </location>
</feature>
<evidence type="ECO:0000313" key="9">
    <source>
        <dbReference type="EMBL" id="TYQ07667.1"/>
    </source>
</evidence>
<evidence type="ECO:0000256" key="4">
    <source>
        <dbReference type="ARBA" id="ARBA00022692"/>
    </source>
</evidence>
<dbReference type="InterPro" id="IPR017475">
    <property type="entry name" value="EPS_sugar_tfrase"/>
</dbReference>
<name>A0A652YVK3_NOCGL</name>
<dbReference type="NCBIfam" id="TIGR03025">
    <property type="entry name" value="EPS_sugtrans"/>
    <property type="match status" value="1"/>
</dbReference>
<feature type="transmembrane region" description="Helical" evidence="7">
    <location>
        <begin position="70"/>
        <end position="94"/>
    </location>
</feature>
<dbReference type="InterPro" id="IPR003362">
    <property type="entry name" value="Bact_transf"/>
</dbReference>
<evidence type="ECO:0000256" key="2">
    <source>
        <dbReference type="ARBA" id="ARBA00006464"/>
    </source>
</evidence>
<keyword evidence="3 9" id="KW-0808">Transferase</keyword>
<gene>
    <name evidence="9" type="ORF">FNL38_10131</name>
</gene>
<keyword evidence="6 7" id="KW-0472">Membrane</keyword>
<keyword evidence="5 7" id="KW-1133">Transmembrane helix</keyword>
<accession>A0A652YVK3</accession>
<dbReference type="PANTHER" id="PTHR30576:SF0">
    <property type="entry name" value="UNDECAPRENYL-PHOSPHATE N-ACETYLGALACTOSAMINYL 1-PHOSPHATE TRANSFERASE-RELATED"/>
    <property type="match status" value="1"/>
</dbReference>
<protein>
    <submittedName>
        <fullName evidence="9">Undecaprenyl-phosphate glucose phosphotransferase</fullName>
    </submittedName>
</protein>
<evidence type="ECO:0000256" key="7">
    <source>
        <dbReference type="SAM" id="Phobius"/>
    </source>
</evidence>
<evidence type="ECO:0000256" key="1">
    <source>
        <dbReference type="ARBA" id="ARBA00004141"/>
    </source>
</evidence>
<comment type="subcellular location">
    <subcellularLocation>
        <location evidence="1">Membrane</location>
        <topology evidence="1">Multi-pass membrane protein</topology>
    </subcellularLocation>
</comment>